<evidence type="ECO:0000313" key="2">
    <source>
        <dbReference type="EMBL" id="GAA4778260.1"/>
    </source>
</evidence>
<sequence length="486" mass="53908">MGNVCCTIALVLAGFMTQVDGQTLPKFTKRILAKGLDNPWTIIYGPDHFLWITEAKGYRVLHMDPETGKVDTLLNATDMRNFPRYGSLKQGKDKDKPWPQGGMMGMALHPGLMKGEPFVFLAFIYDFEGKDREGDGHHPQDGGFYFKTKLVRFTYDAVAHRLQDPQTICDTIPQSNDHNGGRMLLAEMHGKSFLFYSVGDMGAGQFKNAGRPNHAQDPHVYEGKILRFNTAPDGDRDEGDAWVPNDNPFNTKNAQSAVWTIGHRNPQGLAKLTIHGKQLIYAAEHGPFSDDELNSIQKGKNYGHPLIIGYPDGNYNGLAAGVTDSSELPGYWNSTYPLIKNEQKMATTLNDYKPPMFSFYPTANDTLRNILASIRAGKSRDWVSLAPSGIDVYSYDAIPGWKNSLLVASLKQGKIIQLKLNDAGDRVLARHDYFKAEARYRAIAVSSDGTKIFAVTDNAEVTSGPSAEHHEAVDEKGAVIEWTYTP</sequence>
<comment type="caution">
    <text evidence="2">The sequence shown here is derived from an EMBL/GenBank/DDBJ whole genome shotgun (WGS) entry which is preliminary data.</text>
</comment>
<feature type="domain" description="Glucose/Sorbosone dehydrogenase" evidence="1">
    <location>
        <begin position="384"/>
        <end position="459"/>
    </location>
</feature>
<protein>
    <recommendedName>
        <fullName evidence="1">Glucose/Sorbosone dehydrogenase domain-containing protein</fullName>
    </recommendedName>
</protein>
<dbReference type="PANTHER" id="PTHR19328">
    <property type="entry name" value="HEDGEHOG-INTERACTING PROTEIN"/>
    <property type="match status" value="1"/>
</dbReference>
<dbReference type="InterPro" id="IPR012938">
    <property type="entry name" value="Glc/Sorbosone_DH"/>
</dbReference>
<dbReference type="InterPro" id="IPR011042">
    <property type="entry name" value="6-blade_b-propeller_TolB-like"/>
</dbReference>
<feature type="domain" description="Glucose/Sorbosone dehydrogenase" evidence="1">
    <location>
        <begin position="36"/>
        <end position="319"/>
    </location>
</feature>
<organism evidence="2 3">
    <name type="scientific">Olivibacter ginsenosidimutans</name>
    <dbReference type="NCBI Taxonomy" id="1176537"/>
    <lineage>
        <taxon>Bacteria</taxon>
        <taxon>Pseudomonadati</taxon>
        <taxon>Bacteroidota</taxon>
        <taxon>Sphingobacteriia</taxon>
        <taxon>Sphingobacteriales</taxon>
        <taxon>Sphingobacteriaceae</taxon>
        <taxon>Olivibacter</taxon>
    </lineage>
</organism>
<dbReference type="EMBL" id="BAABIQ010000001">
    <property type="protein sequence ID" value="GAA4778260.1"/>
    <property type="molecule type" value="Genomic_DNA"/>
</dbReference>
<reference evidence="3" key="1">
    <citation type="journal article" date="2019" name="Int. J. Syst. Evol. Microbiol.">
        <title>The Global Catalogue of Microorganisms (GCM) 10K type strain sequencing project: providing services to taxonomists for standard genome sequencing and annotation.</title>
        <authorList>
            <consortium name="The Broad Institute Genomics Platform"/>
            <consortium name="The Broad Institute Genome Sequencing Center for Infectious Disease"/>
            <person name="Wu L."/>
            <person name="Ma J."/>
        </authorList>
    </citation>
    <scope>NUCLEOTIDE SEQUENCE [LARGE SCALE GENOMIC DNA]</scope>
    <source>
        <strain evidence="3">JCM 18200</strain>
    </source>
</reference>
<proteinExistence type="predicted"/>
<dbReference type="Pfam" id="PF07995">
    <property type="entry name" value="GSDH"/>
    <property type="match status" value="2"/>
</dbReference>
<keyword evidence="3" id="KW-1185">Reference proteome</keyword>
<dbReference type="Gene3D" id="2.120.10.30">
    <property type="entry name" value="TolB, C-terminal domain"/>
    <property type="match status" value="1"/>
</dbReference>
<evidence type="ECO:0000259" key="1">
    <source>
        <dbReference type="Pfam" id="PF07995"/>
    </source>
</evidence>
<accession>A0ABP9AC70</accession>
<name>A0ABP9AC70_9SPHI</name>
<dbReference type="SUPFAM" id="SSF50952">
    <property type="entry name" value="Soluble quinoprotein glucose dehydrogenase"/>
    <property type="match status" value="1"/>
</dbReference>
<dbReference type="InterPro" id="IPR011041">
    <property type="entry name" value="Quinoprot_gluc/sorb_DH_b-prop"/>
</dbReference>
<gene>
    <name evidence="2" type="ORF">GCM10023231_00990</name>
</gene>
<evidence type="ECO:0000313" key="3">
    <source>
        <dbReference type="Proteomes" id="UP001501411"/>
    </source>
</evidence>
<dbReference type="RefSeq" id="WP_345229714.1">
    <property type="nucleotide sequence ID" value="NZ_BAABIQ010000001.1"/>
</dbReference>
<dbReference type="Proteomes" id="UP001501411">
    <property type="component" value="Unassembled WGS sequence"/>
</dbReference>
<dbReference type="PANTHER" id="PTHR19328:SF13">
    <property type="entry name" value="HIPL1 PROTEIN"/>
    <property type="match status" value="1"/>
</dbReference>